<dbReference type="PANTHER" id="PTHR42923">
    <property type="entry name" value="PROTOPORPHYRINOGEN OXIDASE"/>
    <property type="match status" value="1"/>
</dbReference>
<dbReference type="InterPro" id="IPR002937">
    <property type="entry name" value="Amino_oxidase"/>
</dbReference>
<feature type="domain" description="Amine oxidase" evidence="1">
    <location>
        <begin position="20"/>
        <end position="444"/>
    </location>
</feature>
<sequence>MAQAAGIPAGRRVAVIGSGVAGLTAAYVLNGQDRVTLFEADSRLGGHAHTHDVPQQGGPTLGVDTGFIVHNERTYPTLLRLFAELGVETQDSEMSMSVRCDGCGLEYAGARPNASGIIPRPSTLLRGRYLRMLLEVTRCHRRARALLAEPATPAGPGAAGTGHELTLGEFLAREKFSSYFISHFMTPVVSAVWSCDPTTALAYPARYLFTFLGHHGLLGVKGSPQWRTVTGGSRSYVDKVAGTLPDIRLSSPVTSVQRHAGGVGVTYAQSADSTGGDTITETFDAVVIATHPAQALRMLSDASAAEKDALGGMPYSVNQTIFHRDAAVLPASPNAQASWNYRLPSCDARPDKVLVSYDMTRLQRLEPVDGGRYIVSLGESELIDHTTVLDRMVYEHPQYTPDSLRAQERILGLGDERLAFAGAYHGWGFHEDGALSGLKAAARLGRDWDELPVNIGAVNTGTAAVDPDLRPAAVQPATVEAP</sequence>
<protein>
    <submittedName>
        <fullName evidence="2">FAD-dependent oxidoreductase</fullName>
    </submittedName>
</protein>
<evidence type="ECO:0000313" key="2">
    <source>
        <dbReference type="EMBL" id="GAA2138487.1"/>
    </source>
</evidence>
<gene>
    <name evidence="2" type="ORF">GCM10009825_24860</name>
</gene>
<dbReference type="InterPro" id="IPR036188">
    <property type="entry name" value="FAD/NAD-bd_sf"/>
</dbReference>
<dbReference type="InterPro" id="IPR050464">
    <property type="entry name" value="Zeta_carotene_desat/Oxidored"/>
</dbReference>
<dbReference type="EMBL" id="BAAAQB010000035">
    <property type="protein sequence ID" value="GAA2138487.1"/>
    <property type="molecule type" value="Genomic_DNA"/>
</dbReference>
<accession>A0ABP5KWV7</accession>
<dbReference type="Gene3D" id="3.50.50.60">
    <property type="entry name" value="FAD/NAD(P)-binding domain"/>
    <property type="match status" value="1"/>
</dbReference>
<dbReference type="RefSeq" id="WP_344366148.1">
    <property type="nucleotide sequence ID" value="NZ_BAAAQB010000035.1"/>
</dbReference>
<dbReference type="Gene3D" id="1.10.405.10">
    <property type="entry name" value="Guanine Nucleotide Dissociation Inhibitor, domain 1"/>
    <property type="match status" value="1"/>
</dbReference>
<dbReference type="Pfam" id="PF01593">
    <property type="entry name" value="Amino_oxidase"/>
    <property type="match status" value="1"/>
</dbReference>
<dbReference type="PANTHER" id="PTHR42923:SF17">
    <property type="entry name" value="AMINE OXIDASE DOMAIN-CONTAINING PROTEIN"/>
    <property type="match status" value="1"/>
</dbReference>
<comment type="caution">
    <text evidence="2">The sequence shown here is derived from an EMBL/GenBank/DDBJ whole genome shotgun (WGS) entry which is preliminary data.</text>
</comment>
<reference evidence="3" key="1">
    <citation type="journal article" date="2019" name="Int. J. Syst. Evol. Microbiol.">
        <title>The Global Catalogue of Microorganisms (GCM) 10K type strain sequencing project: providing services to taxonomists for standard genome sequencing and annotation.</title>
        <authorList>
            <consortium name="The Broad Institute Genomics Platform"/>
            <consortium name="The Broad Institute Genome Sequencing Center for Infectious Disease"/>
            <person name="Wu L."/>
            <person name="Ma J."/>
        </authorList>
    </citation>
    <scope>NUCLEOTIDE SEQUENCE [LARGE SCALE GENOMIC DNA]</scope>
    <source>
        <strain evidence="3">JCM 15921</strain>
    </source>
</reference>
<name>A0ABP5KWV7_9MICC</name>
<dbReference type="SUPFAM" id="SSF51905">
    <property type="entry name" value="FAD/NAD(P)-binding domain"/>
    <property type="match status" value="1"/>
</dbReference>
<evidence type="ECO:0000313" key="3">
    <source>
        <dbReference type="Proteomes" id="UP001500102"/>
    </source>
</evidence>
<dbReference type="Gene3D" id="3.90.660.10">
    <property type="match status" value="1"/>
</dbReference>
<evidence type="ECO:0000259" key="1">
    <source>
        <dbReference type="Pfam" id="PF01593"/>
    </source>
</evidence>
<dbReference type="Proteomes" id="UP001500102">
    <property type="component" value="Unassembled WGS sequence"/>
</dbReference>
<organism evidence="2 3">
    <name type="scientific">Arthrobacter humicola</name>
    <dbReference type="NCBI Taxonomy" id="409291"/>
    <lineage>
        <taxon>Bacteria</taxon>
        <taxon>Bacillati</taxon>
        <taxon>Actinomycetota</taxon>
        <taxon>Actinomycetes</taxon>
        <taxon>Micrococcales</taxon>
        <taxon>Micrococcaceae</taxon>
        <taxon>Arthrobacter</taxon>
    </lineage>
</organism>
<proteinExistence type="predicted"/>
<keyword evidence="3" id="KW-1185">Reference proteome</keyword>